<evidence type="ECO:0000256" key="6">
    <source>
        <dbReference type="ARBA" id="ARBA00022833"/>
    </source>
</evidence>
<evidence type="ECO:0000256" key="4">
    <source>
        <dbReference type="ARBA" id="ARBA00022737"/>
    </source>
</evidence>
<comment type="subcellular location">
    <subcellularLocation>
        <location evidence="1">Cytoplasm</location>
    </subcellularLocation>
</comment>
<dbReference type="Gene3D" id="3.30.40.10">
    <property type="entry name" value="Zinc/RING finger domain, C3HC4 (zinc finger)"/>
    <property type="match status" value="3"/>
</dbReference>
<evidence type="ECO:0000256" key="1">
    <source>
        <dbReference type="ARBA" id="ARBA00004496"/>
    </source>
</evidence>
<feature type="domain" description="MATH" evidence="8">
    <location>
        <begin position="382"/>
        <end position="527"/>
    </location>
</feature>
<evidence type="ECO:0000256" key="5">
    <source>
        <dbReference type="ARBA" id="ARBA00022771"/>
    </source>
</evidence>
<name>A0ABM4C0B6_HYDVU</name>
<dbReference type="Gene3D" id="2.60.210.10">
    <property type="entry name" value="Apoptosis, Tumor Necrosis Factor Receptor Associated Protein 2, Chain A"/>
    <property type="match status" value="1"/>
</dbReference>
<dbReference type="RefSeq" id="XP_065654980.1">
    <property type="nucleotide sequence ID" value="XM_065798908.1"/>
</dbReference>
<organism evidence="10 11">
    <name type="scientific">Hydra vulgaris</name>
    <name type="common">Hydra</name>
    <name type="synonym">Hydra attenuata</name>
    <dbReference type="NCBI Taxonomy" id="6087"/>
    <lineage>
        <taxon>Eukaryota</taxon>
        <taxon>Metazoa</taxon>
        <taxon>Cnidaria</taxon>
        <taxon>Hydrozoa</taxon>
        <taxon>Hydroidolina</taxon>
        <taxon>Anthoathecata</taxon>
        <taxon>Aplanulata</taxon>
        <taxon>Hydridae</taxon>
        <taxon>Hydra</taxon>
    </lineage>
</organism>
<keyword evidence="11" id="KW-0675">Receptor</keyword>
<keyword evidence="10" id="KW-1185">Reference proteome</keyword>
<dbReference type="PROSITE" id="PS50145">
    <property type="entry name" value="ZF_TRAF"/>
    <property type="match status" value="1"/>
</dbReference>
<evidence type="ECO:0000256" key="7">
    <source>
        <dbReference type="PROSITE-ProRule" id="PRU00207"/>
    </source>
</evidence>
<dbReference type="Proteomes" id="UP001652625">
    <property type="component" value="Chromosome 06"/>
</dbReference>
<feature type="zinc finger region" description="TRAF-type" evidence="7">
    <location>
        <begin position="175"/>
        <end position="222"/>
    </location>
</feature>
<dbReference type="InterPro" id="IPR001293">
    <property type="entry name" value="Znf_TRAF"/>
</dbReference>
<protein>
    <submittedName>
        <fullName evidence="11">TNF receptor-associated factor 5 isoform X3</fullName>
    </submittedName>
</protein>
<accession>A0ABM4C0B6</accession>
<dbReference type="PROSITE" id="PS50144">
    <property type="entry name" value="MATH"/>
    <property type="match status" value="1"/>
</dbReference>
<dbReference type="PIRSF" id="PIRSF015614">
    <property type="entry name" value="TRAF"/>
    <property type="match status" value="1"/>
</dbReference>
<evidence type="ECO:0000256" key="2">
    <source>
        <dbReference type="ARBA" id="ARBA00022490"/>
    </source>
</evidence>
<proteinExistence type="predicted"/>
<keyword evidence="5 7" id="KW-0863">Zinc-finger</keyword>
<keyword evidence="6 7" id="KW-0862">Zinc</keyword>
<reference evidence="11" key="1">
    <citation type="submission" date="2025-08" db="UniProtKB">
        <authorList>
            <consortium name="RefSeq"/>
        </authorList>
    </citation>
    <scope>IDENTIFICATION</scope>
</reference>
<dbReference type="InterPro" id="IPR049342">
    <property type="entry name" value="TRAF1-6_MATH_dom"/>
</dbReference>
<dbReference type="GeneID" id="100213781"/>
<evidence type="ECO:0000256" key="3">
    <source>
        <dbReference type="ARBA" id="ARBA00022723"/>
    </source>
</evidence>
<evidence type="ECO:0000259" key="8">
    <source>
        <dbReference type="PROSITE" id="PS50144"/>
    </source>
</evidence>
<dbReference type="Pfam" id="PF02176">
    <property type="entry name" value="zf-TRAF"/>
    <property type="match status" value="1"/>
</dbReference>
<evidence type="ECO:0000259" key="9">
    <source>
        <dbReference type="PROSITE" id="PS50145"/>
    </source>
</evidence>
<dbReference type="InterPro" id="IPR012227">
    <property type="entry name" value="TNF_rcpt-assoc_TRAF_met"/>
</dbReference>
<dbReference type="PANTHER" id="PTHR10131:SF94">
    <property type="entry name" value="TNF RECEPTOR-ASSOCIATED FACTOR 4"/>
    <property type="match status" value="1"/>
</dbReference>
<dbReference type="SUPFAM" id="SSF49599">
    <property type="entry name" value="TRAF domain-like"/>
    <property type="match status" value="1"/>
</dbReference>
<keyword evidence="2" id="KW-0963">Cytoplasm</keyword>
<dbReference type="InterPro" id="IPR002083">
    <property type="entry name" value="MATH/TRAF_dom"/>
</dbReference>
<dbReference type="InterPro" id="IPR008974">
    <property type="entry name" value="TRAF-like"/>
</dbReference>
<evidence type="ECO:0000313" key="10">
    <source>
        <dbReference type="Proteomes" id="UP001652625"/>
    </source>
</evidence>
<dbReference type="InterPro" id="IPR013083">
    <property type="entry name" value="Znf_RING/FYVE/PHD"/>
</dbReference>
<keyword evidence="4" id="KW-0677">Repeat</keyword>
<dbReference type="PANTHER" id="PTHR10131">
    <property type="entry name" value="TNF RECEPTOR ASSOCIATED FACTOR"/>
    <property type="match status" value="1"/>
</dbReference>
<evidence type="ECO:0000313" key="11">
    <source>
        <dbReference type="RefSeq" id="XP_065654980.1"/>
    </source>
</evidence>
<dbReference type="Pfam" id="PF21355">
    <property type="entry name" value="TRAF-mep_MATH"/>
    <property type="match status" value="1"/>
</dbReference>
<keyword evidence="3 7" id="KW-0479">Metal-binding</keyword>
<feature type="domain" description="TRAF-type" evidence="9">
    <location>
        <begin position="175"/>
        <end position="222"/>
    </location>
</feature>
<dbReference type="SUPFAM" id="SSF57850">
    <property type="entry name" value="RING/U-box"/>
    <property type="match status" value="1"/>
</dbReference>
<sequence>MAMTFINKFIITIDLIMDQNKLKGYDVKLVDGFPDKYKCYFCKLVFRDPIQTFRGERACKYCYFNMKSKNPAVCPIDKEPITDNEVFQDKHLMREIGQLKCYCNNKDAGCVWKGELLEIQKHLDGCNYVKIDCKMCNNQIPKINMKVHQSEECLYRSINCNDCGIDLKANELENHRLICPMKKVDCPYNCNEKPFFTELFDHFKSCSKLSINHICPFQLIGCNYKAIDSDDLNSHLKSTDHFLITVAVVKKLREDYDKMQHELGVHQKNLKSSSEKQEKLEIQIKDVNGIIRVLQESLSNLSGTAIVSDDEIKNFEIKLNQCKKKIDELLPKKNMDDFLSLQPKIEELTSIADKIEVDNAVIGESISEIDLKLQMLENTRYDGKHLWRITDFRFRFKQAEEGKTLAIHSAPSFTSRGGYKFCSRLYLNGDGSGSKTHLSLYFVIMKSEYDQLLEWPFKKRVTFKLINVLDQTKSHVESFIPDINSSSFQRPVRDMNIAAGCPQFFPKASLFSPNYLVDDTIFLETIVSE</sequence>
<gene>
    <name evidence="11" type="primary">LOC100213781</name>
</gene>
<dbReference type="SMART" id="SM00061">
    <property type="entry name" value="MATH"/>
    <property type="match status" value="1"/>
</dbReference>